<evidence type="ECO:0000313" key="2">
    <source>
        <dbReference type="EMBL" id="RPA85612.1"/>
    </source>
</evidence>
<gene>
    <name evidence="2" type="ORF">BJ508DRAFT_322641</name>
</gene>
<sequence length="199" mass="22179">MNEDTKVYLGICLQVEGLISQNKYEEAIHICDRLLDRPTIPLFFEAWMLLLKGSALIHNGSVGYCASKVALRRSLELWKVYISPEQSNSVVEWIESQLAALEPEIEKIISTGAVTLSRSETADEDFSEVEAEDSLEVETENAAPSGGFEELGEPSEDTTMEDAIPQEGSNSQVKVLRNIDFNIDKGNEKKKPAKKGQWE</sequence>
<feature type="compositionally biased region" description="Acidic residues" evidence="1">
    <location>
        <begin position="150"/>
        <end position="160"/>
    </location>
</feature>
<proteinExistence type="predicted"/>
<feature type="compositionally biased region" description="Acidic residues" evidence="1">
    <location>
        <begin position="122"/>
        <end position="139"/>
    </location>
</feature>
<feature type="region of interest" description="Disordered" evidence="1">
    <location>
        <begin position="119"/>
        <end position="177"/>
    </location>
</feature>
<dbReference type="Proteomes" id="UP000275078">
    <property type="component" value="Unassembled WGS sequence"/>
</dbReference>
<dbReference type="EMBL" id="ML119653">
    <property type="protein sequence ID" value="RPA85612.1"/>
    <property type="molecule type" value="Genomic_DNA"/>
</dbReference>
<evidence type="ECO:0000256" key="1">
    <source>
        <dbReference type="SAM" id="MobiDB-lite"/>
    </source>
</evidence>
<name>A0A3N4IHJ2_ASCIM</name>
<protein>
    <submittedName>
        <fullName evidence="2">Uncharacterized protein</fullName>
    </submittedName>
</protein>
<accession>A0A3N4IHJ2</accession>
<dbReference type="AlphaFoldDB" id="A0A3N4IHJ2"/>
<organism evidence="2 3">
    <name type="scientific">Ascobolus immersus RN42</name>
    <dbReference type="NCBI Taxonomy" id="1160509"/>
    <lineage>
        <taxon>Eukaryota</taxon>
        <taxon>Fungi</taxon>
        <taxon>Dikarya</taxon>
        <taxon>Ascomycota</taxon>
        <taxon>Pezizomycotina</taxon>
        <taxon>Pezizomycetes</taxon>
        <taxon>Pezizales</taxon>
        <taxon>Ascobolaceae</taxon>
        <taxon>Ascobolus</taxon>
    </lineage>
</organism>
<reference evidence="2 3" key="1">
    <citation type="journal article" date="2018" name="Nat. Ecol. Evol.">
        <title>Pezizomycetes genomes reveal the molecular basis of ectomycorrhizal truffle lifestyle.</title>
        <authorList>
            <person name="Murat C."/>
            <person name="Payen T."/>
            <person name="Noel B."/>
            <person name="Kuo A."/>
            <person name="Morin E."/>
            <person name="Chen J."/>
            <person name="Kohler A."/>
            <person name="Krizsan K."/>
            <person name="Balestrini R."/>
            <person name="Da Silva C."/>
            <person name="Montanini B."/>
            <person name="Hainaut M."/>
            <person name="Levati E."/>
            <person name="Barry K.W."/>
            <person name="Belfiori B."/>
            <person name="Cichocki N."/>
            <person name="Clum A."/>
            <person name="Dockter R.B."/>
            <person name="Fauchery L."/>
            <person name="Guy J."/>
            <person name="Iotti M."/>
            <person name="Le Tacon F."/>
            <person name="Lindquist E.A."/>
            <person name="Lipzen A."/>
            <person name="Malagnac F."/>
            <person name="Mello A."/>
            <person name="Molinier V."/>
            <person name="Miyauchi S."/>
            <person name="Poulain J."/>
            <person name="Riccioni C."/>
            <person name="Rubini A."/>
            <person name="Sitrit Y."/>
            <person name="Splivallo R."/>
            <person name="Traeger S."/>
            <person name="Wang M."/>
            <person name="Zifcakova L."/>
            <person name="Wipf D."/>
            <person name="Zambonelli A."/>
            <person name="Paolocci F."/>
            <person name="Nowrousian M."/>
            <person name="Ottonello S."/>
            <person name="Baldrian P."/>
            <person name="Spatafora J.W."/>
            <person name="Henrissat B."/>
            <person name="Nagy L.G."/>
            <person name="Aury J.M."/>
            <person name="Wincker P."/>
            <person name="Grigoriev I.V."/>
            <person name="Bonfante P."/>
            <person name="Martin F.M."/>
        </authorList>
    </citation>
    <scope>NUCLEOTIDE SEQUENCE [LARGE SCALE GENOMIC DNA]</scope>
    <source>
        <strain evidence="2 3">RN42</strain>
    </source>
</reference>
<evidence type="ECO:0000313" key="3">
    <source>
        <dbReference type="Proteomes" id="UP000275078"/>
    </source>
</evidence>
<keyword evidence="3" id="KW-1185">Reference proteome</keyword>